<keyword evidence="2" id="KW-0812">Transmembrane</keyword>
<feature type="transmembrane region" description="Helical" evidence="2">
    <location>
        <begin position="20"/>
        <end position="44"/>
    </location>
</feature>
<keyword evidence="2" id="KW-0472">Membrane</keyword>
<dbReference type="AlphaFoldDB" id="A0AAE3QFZ4"/>
<organism evidence="3 4">
    <name type="scientific">Ferirhizobium litorale</name>
    <dbReference type="NCBI Taxonomy" id="2927786"/>
    <lineage>
        <taxon>Bacteria</taxon>
        <taxon>Pseudomonadati</taxon>
        <taxon>Pseudomonadota</taxon>
        <taxon>Alphaproteobacteria</taxon>
        <taxon>Hyphomicrobiales</taxon>
        <taxon>Rhizobiaceae</taxon>
        <taxon>Ferirhizobium</taxon>
    </lineage>
</organism>
<keyword evidence="2" id="KW-1133">Transmembrane helix</keyword>
<accession>A0AAE3QFZ4</accession>
<name>A0AAE3QFZ4_9HYPH</name>
<gene>
    <name evidence="3" type="ORF">MRS75_19895</name>
</gene>
<feature type="compositionally biased region" description="Basic and acidic residues" evidence="1">
    <location>
        <begin position="521"/>
        <end position="548"/>
    </location>
</feature>
<feature type="transmembrane region" description="Helical" evidence="2">
    <location>
        <begin position="133"/>
        <end position="159"/>
    </location>
</feature>
<evidence type="ECO:0000256" key="1">
    <source>
        <dbReference type="SAM" id="MobiDB-lite"/>
    </source>
</evidence>
<comment type="caution">
    <text evidence="3">The sequence shown here is derived from an EMBL/GenBank/DDBJ whole genome shotgun (WGS) entry which is preliminary data.</text>
</comment>
<protein>
    <submittedName>
        <fullName evidence="3">Uncharacterized protein</fullName>
    </submittedName>
</protein>
<feature type="transmembrane region" description="Helical" evidence="2">
    <location>
        <begin position="179"/>
        <end position="199"/>
    </location>
</feature>
<feature type="transmembrane region" description="Helical" evidence="2">
    <location>
        <begin position="211"/>
        <end position="234"/>
    </location>
</feature>
<proteinExistence type="predicted"/>
<dbReference type="RefSeq" id="WP_311788175.1">
    <property type="nucleotide sequence ID" value="NZ_JALDYY010000014.1"/>
</dbReference>
<sequence>MSGLLAAWNEQGLLGLVNLGLAQFAGTDKIALTIALLTPVLLIFGRREMRYRRLLRLRNLIASYPTISERSRTGLDDYEDRNPSFEFVKSKYLADMQIELGDETSKANITPRDEIERAIALARRFGSMLEVRLFISALGLTILTYYGFANLRVVLLSGIETPFLPPKVPCPPGVASDQLRIVGSLAFAGGYIAAVRIFVRSLTVFDLSTSTFLRQTIEIVASVLFVIFTFKAFPDPFVALKDLVAGSETNAACPLGTISAVWLVLAPVIGLLPQSATKFVAVRVQSLIAWVKMDDDRFSAVTHVVPLDVIDGIDYQTRFRLEECGIYDVQNLATYNPILLHVETPYMIYETIDWVAQAQLCHTIGIEKFLFLRNYNVRTIFDLERAIDYRSRAEKDAETNDTTTAGEAGRIGSARSVDGPDEFDLMYAGVLLAPTDALKEVARIGGLQPFTVTNNAVTPGTVDQYCKWAFELIQADDDPPKNKKDKIKACVEHLMGWLADDLHIRRLRRIWQEISDDLGDRTTRIDKERPEPKQESKPEPKPEPKPEDSVQSAGATEGSADPATSPSPPGNGGDGEPDPKGPSG</sequence>
<evidence type="ECO:0000313" key="3">
    <source>
        <dbReference type="EMBL" id="MDI7924331.1"/>
    </source>
</evidence>
<keyword evidence="4" id="KW-1185">Reference proteome</keyword>
<evidence type="ECO:0000313" key="4">
    <source>
        <dbReference type="Proteomes" id="UP001161580"/>
    </source>
</evidence>
<dbReference type="EMBL" id="JALDYZ010000013">
    <property type="protein sequence ID" value="MDI7924331.1"/>
    <property type="molecule type" value="Genomic_DNA"/>
</dbReference>
<dbReference type="Proteomes" id="UP001161580">
    <property type="component" value="Unassembled WGS sequence"/>
</dbReference>
<feature type="region of interest" description="Disordered" evidence="1">
    <location>
        <begin position="394"/>
        <end position="413"/>
    </location>
</feature>
<evidence type="ECO:0000256" key="2">
    <source>
        <dbReference type="SAM" id="Phobius"/>
    </source>
</evidence>
<feature type="region of interest" description="Disordered" evidence="1">
    <location>
        <begin position="521"/>
        <end position="584"/>
    </location>
</feature>
<reference evidence="3" key="1">
    <citation type="submission" date="2022-03" db="EMBL/GenBank/DDBJ databases">
        <title>Fererhizobium litorale gen. nov., sp. nov., isolated from sandy sediments of the Sea of Japan seashore.</title>
        <authorList>
            <person name="Romanenko L."/>
            <person name="Kurilenko V."/>
            <person name="Otstavnykh N."/>
            <person name="Svetashev V."/>
            <person name="Tekutyeva L."/>
            <person name="Isaeva M."/>
            <person name="Mikhailov V."/>
        </authorList>
    </citation>
    <scope>NUCLEOTIDE SEQUENCE</scope>
    <source>
        <strain evidence="3">KMM 9576</strain>
    </source>
</reference>